<feature type="region of interest" description="Disordered" evidence="1">
    <location>
        <begin position="47"/>
        <end position="76"/>
    </location>
</feature>
<reference evidence="2 3" key="1">
    <citation type="submission" date="2020-08" db="EMBL/GenBank/DDBJ databases">
        <title>Genomic Encyclopedia of Type Strains, Phase IV (KMG-IV): sequencing the most valuable type-strain genomes for metagenomic binning, comparative biology and taxonomic classification.</title>
        <authorList>
            <person name="Goeker M."/>
        </authorList>
    </citation>
    <scope>NUCLEOTIDE SEQUENCE [LARGE SCALE GENOMIC DNA]</scope>
    <source>
        <strain evidence="2 3">DSM 45385</strain>
    </source>
</reference>
<feature type="compositionally biased region" description="Gly residues" evidence="1">
    <location>
        <begin position="108"/>
        <end position="118"/>
    </location>
</feature>
<evidence type="ECO:0000313" key="2">
    <source>
        <dbReference type="EMBL" id="MBB5078237.1"/>
    </source>
</evidence>
<organism evidence="2 3">
    <name type="scientific">Nonomuraea endophytica</name>
    <dbReference type="NCBI Taxonomy" id="714136"/>
    <lineage>
        <taxon>Bacteria</taxon>
        <taxon>Bacillati</taxon>
        <taxon>Actinomycetota</taxon>
        <taxon>Actinomycetes</taxon>
        <taxon>Streptosporangiales</taxon>
        <taxon>Streptosporangiaceae</taxon>
        <taxon>Nonomuraea</taxon>
    </lineage>
</organism>
<feature type="region of interest" description="Disordered" evidence="1">
    <location>
        <begin position="98"/>
        <end position="123"/>
    </location>
</feature>
<accession>A0A7W8EH66</accession>
<proteinExistence type="predicted"/>
<name>A0A7W8EH66_9ACTN</name>
<gene>
    <name evidence="2" type="ORF">HNR40_003712</name>
</gene>
<evidence type="ECO:0000313" key="3">
    <source>
        <dbReference type="Proteomes" id="UP000568380"/>
    </source>
</evidence>
<protein>
    <submittedName>
        <fullName evidence="2">Uncharacterized protein</fullName>
    </submittedName>
</protein>
<dbReference type="EMBL" id="JACHIN010000004">
    <property type="protein sequence ID" value="MBB5078237.1"/>
    <property type="molecule type" value="Genomic_DNA"/>
</dbReference>
<sequence>MGSRQHLDGLARSARSLQDTVGELHAALTAGNERRAGYARDRLAEQARAALGETGSYGFERSRPGSHTPDPDPDDLLAEAVHDLALSQALISAAADVGETDAGEGATRDGGGGGGAGSESGRLRVAGDSLGRLATALKPPDRFGFEAAASASPDLPTAIATLRQEAASCLDRIHERSAGVAGAALAKIPGVSTITTTAQEILDKLGVGALTGTLTKLAARALHKALTALHRLIPMEALDRVNTAVSQLADGLDKDKAAGPLLMSALLGTEGVRSALDERLARDALDRARLDGARTELAELGDRFGKHMDVLAIAITVSTAVVAWLATPLAAGAVAALLLGAVLVLAADYADAWSLPVAVRGVRTVVEDATA</sequence>
<dbReference type="Proteomes" id="UP000568380">
    <property type="component" value="Unassembled WGS sequence"/>
</dbReference>
<keyword evidence="3" id="KW-1185">Reference proteome</keyword>
<dbReference type="AlphaFoldDB" id="A0A7W8EH66"/>
<evidence type="ECO:0000256" key="1">
    <source>
        <dbReference type="SAM" id="MobiDB-lite"/>
    </source>
</evidence>
<dbReference type="RefSeq" id="WP_184962736.1">
    <property type="nucleotide sequence ID" value="NZ_JACHIN010000004.1"/>
</dbReference>
<comment type="caution">
    <text evidence="2">The sequence shown here is derived from an EMBL/GenBank/DDBJ whole genome shotgun (WGS) entry which is preliminary data.</text>
</comment>